<dbReference type="RefSeq" id="XP_013904665.1">
    <property type="nucleotide sequence ID" value="XM_014049211.1"/>
</dbReference>
<sequence length="300" mass="32576">MQESRQRRPPEPLGGPQRGAVPRAVPLAPPRRGGIRGLPLLAVLGVALLALRLGVRVVTLVKTRGAAVEAANQQQEQQQRLQQSDSRKAQAPSVLSKAQLAQADGSDGRPVYLSILGDVFDVSSKPEFYGKGSGYHHFVGTDGSRAFVTGEFEGPPRAEVLDLSPEDVHGIVGWRDFYFRTYPHKGRAEGLYYTAAGEPTDTLRQVEARAAEGARLKEEKAKEVAKYTSCGMKYTTAEGGKVWCETGMYPRKLFDGMDGGAASFRCVCMNDIGWSDLLQVYPDCDPDSSTCQTAPPLEES</sequence>
<evidence type="ECO:0000256" key="3">
    <source>
        <dbReference type="SAM" id="MobiDB-lite"/>
    </source>
</evidence>
<dbReference type="GO" id="GO:0012505">
    <property type="term" value="C:endomembrane system"/>
    <property type="evidence" value="ECO:0007669"/>
    <property type="project" value="TreeGrafter"/>
</dbReference>
<evidence type="ECO:0000313" key="6">
    <source>
        <dbReference type="EMBL" id="KIZ05646.1"/>
    </source>
</evidence>
<dbReference type="AlphaFoldDB" id="A0A0D2NLY0"/>
<keyword evidence="1" id="KW-0754">Steroid-binding</keyword>
<keyword evidence="4" id="KW-1133">Transmembrane helix</keyword>
<evidence type="ECO:0000259" key="5">
    <source>
        <dbReference type="SMART" id="SM01117"/>
    </source>
</evidence>
<evidence type="ECO:0000256" key="2">
    <source>
        <dbReference type="ARBA" id="ARBA00038357"/>
    </source>
</evidence>
<evidence type="ECO:0000256" key="4">
    <source>
        <dbReference type="SAM" id="Phobius"/>
    </source>
</evidence>
<accession>A0A0D2NLY0</accession>
<feature type="compositionally biased region" description="Basic and acidic residues" evidence="3">
    <location>
        <begin position="1"/>
        <end position="10"/>
    </location>
</feature>
<evidence type="ECO:0000256" key="1">
    <source>
        <dbReference type="ARBA" id="ARBA00022665"/>
    </source>
</evidence>
<protein>
    <recommendedName>
        <fullName evidence="5">Cytochrome b5 heme-binding domain-containing protein</fullName>
    </recommendedName>
</protein>
<dbReference type="SMART" id="SM01117">
    <property type="entry name" value="Cyt-b5"/>
    <property type="match status" value="1"/>
</dbReference>
<keyword evidence="4" id="KW-0472">Membrane</keyword>
<dbReference type="PANTHER" id="PTHR10281">
    <property type="entry name" value="MEMBRANE-ASSOCIATED PROGESTERONE RECEPTOR COMPONENT-RELATED"/>
    <property type="match status" value="1"/>
</dbReference>
<dbReference type="SUPFAM" id="SSF55856">
    <property type="entry name" value="Cytochrome b5-like heme/steroid binding domain"/>
    <property type="match status" value="1"/>
</dbReference>
<dbReference type="GeneID" id="25735193"/>
<feature type="transmembrane region" description="Helical" evidence="4">
    <location>
        <begin position="37"/>
        <end position="55"/>
    </location>
</feature>
<dbReference type="InterPro" id="IPR036400">
    <property type="entry name" value="Cyt_B5-like_heme/steroid_sf"/>
</dbReference>
<dbReference type="EMBL" id="KK100477">
    <property type="protein sequence ID" value="KIZ05646.1"/>
    <property type="molecule type" value="Genomic_DNA"/>
</dbReference>
<proteinExistence type="inferred from homology"/>
<keyword evidence="7" id="KW-1185">Reference proteome</keyword>
<feature type="domain" description="Cytochrome b5 heme-binding" evidence="5">
    <location>
        <begin position="95"/>
        <end position="189"/>
    </location>
</feature>
<dbReference type="Pfam" id="PF00173">
    <property type="entry name" value="Cyt-b5"/>
    <property type="match status" value="1"/>
</dbReference>
<dbReference type="GO" id="GO:0016020">
    <property type="term" value="C:membrane"/>
    <property type="evidence" value="ECO:0007669"/>
    <property type="project" value="TreeGrafter"/>
</dbReference>
<dbReference type="OrthoDB" id="10257697at2759"/>
<dbReference type="Proteomes" id="UP000054498">
    <property type="component" value="Unassembled WGS sequence"/>
</dbReference>
<dbReference type="PANTHER" id="PTHR10281:SF4">
    <property type="entry name" value="NEUFERRICIN"/>
    <property type="match status" value="1"/>
</dbReference>
<dbReference type="KEGG" id="mng:MNEG_2315"/>
<comment type="similarity">
    <text evidence="2">Belongs to the cytochrome b5 family. MAPR subfamily.</text>
</comment>
<feature type="region of interest" description="Disordered" evidence="3">
    <location>
        <begin position="1"/>
        <end position="27"/>
    </location>
</feature>
<keyword evidence="4" id="KW-0812">Transmembrane</keyword>
<keyword evidence="1" id="KW-0446">Lipid-binding</keyword>
<dbReference type="GO" id="GO:0005496">
    <property type="term" value="F:steroid binding"/>
    <property type="evidence" value="ECO:0007669"/>
    <property type="project" value="UniProtKB-KW"/>
</dbReference>
<evidence type="ECO:0000313" key="7">
    <source>
        <dbReference type="Proteomes" id="UP000054498"/>
    </source>
</evidence>
<dbReference type="InterPro" id="IPR001199">
    <property type="entry name" value="Cyt_B5-like_heme/steroid-bd"/>
</dbReference>
<name>A0A0D2NLY0_9CHLO</name>
<feature type="region of interest" description="Disordered" evidence="3">
    <location>
        <begin position="77"/>
        <end position="102"/>
    </location>
</feature>
<reference evidence="6 7" key="1">
    <citation type="journal article" date="2013" name="BMC Genomics">
        <title>Reconstruction of the lipid metabolism for the microalga Monoraphidium neglectum from its genome sequence reveals characteristics suitable for biofuel production.</title>
        <authorList>
            <person name="Bogen C."/>
            <person name="Al-Dilaimi A."/>
            <person name="Albersmeier A."/>
            <person name="Wichmann J."/>
            <person name="Grundmann M."/>
            <person name="Rupp O."/>
            <person name="Lauersen K.J."/>
            <person name="Blifernez-Klassen O."/>
            <person name="Kalinowski J."/>
            <person name="Goesmann A."/>
            <person name="Mussgnug J.H."/>
            <person name="Kruse O."/>
        </authorList>
    </citation>
    <scope>NUCLEOTIDE SEQUENCE [LARGE SCALE GENOMIC DNA]</scope>
    <source>
        <strain evidence="6 7">SAG 48.87</strain>
    </source>
</reference>
<dbReference type="Gene3D" id="3.10.120.10">
    <property type="entry name" value="Cytochrome b5-like heme/steroid binding domain"/>
    <property type="match status" value="1"/>
</dbReference>
<dbReference type="InterPro" id="IPR050577">
    <property type="entry name" value="MAPR/NEUFC/NENF-like"/>
</dbReference>
<gene>
    <name evidence="6" type="ORF">MNEG_2315</name>
</gene>
<feature type="compositionally biased region" description="Low complexity" evidence="3">
    <location>
        <begin position="18"/>
        <end position="27"/>
    </location>
</feature>
<organism evidence="6 7">
    <name type="scientific">Monoraphidium neglectum</name>
    <dbReference type="NCBI Taxonomy" id="145388"/>
    <lineage>
        <taxon>Eukaryota</taxon>
        <taxon>Viridiplantae</taxon>
        <taxon>Chlorophyta</taxon>
        <taxon>core chlorophytes</taxon>
        <taxon>Chlorophyceae</taxon>
        <taxon>CS clade</taxon>
        <taxon>Sphaeropleales</taxon>
        <taxon>Selenastraceae</taxon>
        <taxon>Monoraphidium</taxon>
    </lineage>
</organism>